<name>A0A481SHL7_9BASI</name>
<reference evidence="2" key="1">
    <citation type="submission" date="2018-11" db="EMBL/GenBank/DDBJ databases">
        <title>The smut fungus Ustilago esculenta has a bipolar mating type system with three idiomorphs larger than 500 kb.</title>
        <authorList>
            <person name="Liang S.-W."/>
            <person name="Huang Y.-H."/>
            <person name="Chiu J.-Y."/>
            <person name="Tseng H.-W."/>
            <person name="Haung J.-H."/>
            <person name="Shen W.-C."/>
        </authorList>
    </citation>
    <scope>NUCLEOTIDE SEQUENCE</scope>
    <source>
        <strain evidence="2">UE_mtsf</strain>
    </source>
</reference>
<evidence type="ECO:0000313" key="2">
    <source>
        <dbReference type="EMBL" id="QBH67610.1"/>
    </source>
</evidence>
<dbReference type="AlphaFoldDB" id="A0A481SHL7"/>
<feature type="compositionally biased region" description="Polar residues" evidence="1">
    <location>
        <begin position="99"/>
        <end position="108"/>
    </location>
</feature>
<gene>
    <name evidence="2" type="ORF">UEMT_2076</name>
</gene>
<feature type="region of interest" description="Disordered" evidence="1">
    <location>
        <begin position="60"/>
        <end position="146"/>
    </location>
</feature>
<feature type="compositionally biased region" description="Low complexity" evidence="1">
    <location>
        <begin position="69"/>
        <end position="98"/>
    </location>
</feature>
<dbReference type="EMBL" id="MK125513">
    <property type="protein sequence ID" value="QBH67610.1"/>
    <property type="molecule type" value="Genomic_DNA"/>
</dbReference>
<proteinExistence type="predicted"/>
<evidence type="ECO:0000256" key="1">
    <source>
        <dbReference type="SAM" id="MobiDB-lite"/>
    </source>
</evidence>
<protein>
    <submittedName>
        <fullName evidence="2">Uncharacterized protein</fullName>
    </submittedName>
</protein>
<accession>A0A481SHL7</accession>
<sequence>MGGRIISDYMRRDSPRSQPYRLYRLRVRFSPSLAASPQASTLVCKSATFKCNKSVLVNLPPPPSPFLPEAPANPLSEGNTNPSSPSPTLSPFNLSTLLQPSKNVTDKSTYPLRPIGESPVSKPHNKSSPSSFVSDRELASPRLNSW</sequence>
<organism evidence="2">
    <name type="scientific">Ustilago esculenta</name>
    <dbReference type="NCBI Taxonomy" id="185366"/>
    <lineage>
        <taxon>Eukaryota</taxon>
        <taxon>Fungi</taxon>
        <taxon>Dikarya</taxon>
        <taxon>Basidiomycota</taxon>
        <taxon>Ustilaginomycotina</taxon>
        <taxon>Ustilaginomycetes</taxon>
        <taxon>Ustilaginales</taxon>
        <taxon>Ustilaginaceae</taxon>
        <taxon>Ustilago</taxon>
    </lineage>
</organism>